<comment type="cofactor">
    <cofactor evidence="2">
        <name>a divalent metal cation</name>
        <dbReference type="ChEBI" id="CHEBI:60240"/>
    </cofactor>
</comment>
<dbReference type="SUPFAM" id="SSF53098">
    <property type="entry name" value="Ribonuclease H-like"/>
    <property type="match status" value="1"/>
</dbReference>
<evidence type="ECO:0000256" key="15">
    <source>
        <dbReference type="ARBA" id="ARBA00023163"/>
    </source>
</evidence>
<evidence type="ECO:0000256" key="10">
    <source>
        <dbReference type="ARBA" id="ARBA00022723"/>
    </source>
</evidence>
<dbReference type="InterPro" id="IPR006941">
    <property type="entry name" value="RNase_CAF1"/>
</dbReference>
<evidence type="ECO:0000256" key="17">
    <source>
        <dbReference type="ARBA" id="ARBA00025148"/>
    </source>
</evidence>
<keyword evidence="8" id="KW-0963">Cytoplasm</keyword>
<gene>
    <name evidence="18" type="ORF">ACJRO7_002606</name>
</gene>
<dbReference type="EMBL" id="JBJKBG010000001">
    <property type="protein sequence ID" value="KAL3755581.1"/>
    <property type="molecule type" value="Genomic_DNA"/>
</dbReference>
<keyword evidence="14" id="KW-0805">Transcription regulation</keyword>
<dbReference type="GO" id="GO:0005737">
    <property type="term" value="C:cytoplasm"/>
    <property type="evidence" value="ECO:0007669"/>
    <property type="project" value="UniProtKB-SubCell"/>
</dbReference>
<evidence type="ECO:0000256" key="14">
    <source>
        <dbReference type="ARBA" id="ARBA00023015"/>
    </source>
</evidence>
<dbReference type="GO" id="GO:0004535">
    <property type="term" value="F:poly(A)-specific ribonuclease activity"/>
    <property type="evidence" value="ECO:0007669"/>
    <property type="project" value="UniProtKB-EC"/>
</dbReference>
<evidence type="ECO:0000256" key="4">
    <source>
        <dbReference type="ARBA" id="ARBA00004496"/>
    </source>
</evidence>
<dbReference type="EC" id="3.1.13.4" evidence="7"/>
<comment type="function">
    <text evidence="17">Ubiquitous transcription factor required for a diverse set of processes. It is a component of the CCR4 complex involved in the control of gene expression.</text>
</comment>
<evidence type="ECO:0000256" key="2">
    <source>
        <dbReference type="ARBA" id="ARBA00001968"/>
    </source>
</evidence>
<evidence type="ECO:0000256" key="11">
    <source>
        <dbReference type="ARBA" id="ARBA00022801"/>
    </source>
</evidence>
<dbReference type="GO" id="GO:0005634">
    <property type="term" value="C:nucleus"/>
    <property type="evidence" value="ECO:0007669"/>
    <property type="project" value="UniProtKB-SubCell"/>
</dbReference>
<evidence type="ECO:0000256" key="13">
    <source>
        <dbReference type="ARBA" id="ARBA00022884"/>
    </source>
</evidence>
<keyword evidence="15" id="KW-0804">Transcription</keyword>
<comment type="subunit">
    <text evidence="6">Component of the CCR4-NOT complex, at least composed of CRR4 and CAF1 proteins.</text>
</comment>
<keyword evidence="13" id="KW-0694">RNA-binding</keyword>
<dbReference type="GO" id="GO:0003723">
    <property type="term" value="F:RNA binding"/>
    <property type="evidence" value="ECO:0007669"/>
    <property type="project" value="UniProtKB-KW"/>
</dbReference>
<comment type="catalytic activity">
    <reaction evidence="1">
        <text>Exonucleolytic cleavage of poly(A) to 5'-AMP.</text>
        <dbReference type="EC" id="3.1.13.4"/>
    </reaction>
</comment>
<evidence type="ECO:0000313" key="19">
    <source>
        <dbReference type="Proteomes" id="UP001634007"/>
    </source>
</evidence>
<protein>
    <recommendedName>
        <fullName evidence="7">poly(A)-specific ribonuclease</fullName>
        <ecNumber evidence="7">3.1.13.4</ecNumber>
    </recommendedName>
</protein>
<dbReference type="PANTHER" id="PTHR10797">
    <property type="entry name" value="CCR4-NOT TRANSCRIPTION COMPLEX SUBUNIT"/>
    <property type="match status" value="1"/>
</dbReference>
<dbReference type="Proteomes" id="UP001634007">
    <property type="component" value="Unassembled WGS sequence"/>
</dbReference>
<evidence type="ECO:0000313" key="18">
    <source>
        <dbReference type="EMBL" id="KAL3755581.1"/>
    </source>
</evidence>
<evidence type="ECO:0000256" key="5">
    <source>
        <dbReference type="ARBA" id="ARBA00008372"/>
    </source>
</evidence>
<keyword evidence="11" id="KW-0378">Hydrolase</keyword>
<evidence type="ECO:0000256" key="9">
    <source>
        <dbReference type="ARBA" id="ARBA00022722"/>
    </source>
</evidence>
<organism evidence="18 19">
    <name type="scientific">Eucalyptus globulus</name>
    <name type="common">Tasmanian blue gum</name>
    <dbReference type="NCBI Taxonomy" id="34317"/>
    <lineage>
        <taxon>Eukaryota</taxon>
        <taxon>Viridiplantae</taxon>
        <taxon>Streptophyta</taxon>
        <taxon>Embryophyta</taxon>
        <taxon>Tracheophyta</taxon>
        <taxon>Spermatophyta</taxon>
        <taxon>Magnoliopsida</taxon>
        <taxon>eudicotyledons</taxon>
        <taxon>Gunneridae</taxon>
        <taxon>Pentapetalae</taxon>
        <taxon>rosids</taxon>
        <taxon>malvids</taxon>
        <taxon>Myrtales</taxon>
        <taxon>Myrtaceae</taxon>
        <taxon>Myrtoideae</taxon>
        <taxon>Eucalypteae</taxon>
        <taxon>Eucalyptus</taxon>
    </lineage>
</organism>
<comment type="similarity">
    <text evidence="5">Belongs to the CAF1 family.</text>
</comment>
<keyword evidence="10" id="KW-0479">Metal-binding</keyword>
<evidence type="ECO:0000256" key="6">
    <source>
        <dbReference type="ARBA" id="ARBA00011757"/>
    </source>
</evidence>
<comment type="caution">
    <text evidence="18">The sequence shown here is derived from an EMBL/GenBank/DDBJ whole genome shotgun (WGS) entry which is preliminary data.</text>
</comment>
<sequence length="281" mass="31368">MSPARSKPIAIRAVFYANLESEFALIRSVVDRFPIISMDTEFPGTVIRPGPAGGGGGGRALPLLESNYGLLKANVDRMHMIQIGLTLSDGEGNLPDFGTKCAYIWEFNFRDFDAARDVQNPDSVALLRKQGIDFEMNRQKGADSARFGELLMSSGLVCNDEVSWVTFHCAYDFGYLVKTLTQRDLPDRLEDFLKLVRMYFGPKVFDVKHLIRFCENLYGGLDRVCKALGVERIVGQSHQAGSDSLLTLHAFHKIRKVHFSDVARLEKYANVLHGLDVSSKS</sequence>
<dbReference type="AlphaFoldDB" id="A0ABD3LV01"/>
<comment type="subcellular location">
    <subcellularLocation>
        <location evidence="4">Cytoplasm</location>
    </subcellularLocation>
    <subcellularLocation>
        <location evidence="3">Nucleus</location>
    </subcellularLocation>
</comment>
<evidence type="ECO:0000256" key="3">
    <source>
        <dbReference type="ARBA" id="ARBA00004123"/>
    </source>
</evidence>
<dbReference type="InterPro" id="IPR036397">
    <property type="entry name" value="RNaseH_sf"/>
</dbReference>
<evidence type="ECO:0000256" key="12">
    <source>
        <dbReference type="ARBA" id="ARBA00022839"/>
    </source>
</evidence>
<reference evidence="18 19" key="1">
    <citation type="submission" date="2024-11" db="EMBL/GenBank/DDBJ databases">
        <title>Chromosome-level genome assembly of Eucalyptus globulus Labill. provides insights into its genome evolution.</title>
        <authorList>
            <person name="Li X."/>
        </authorList>
    </citation>
    <scope>NUCLEOTIDE SEQUENCE [LARGE SCALE GENOMIC DNA]</scope>
    <source>
        <strain evidence="18">CL2024</strain>
        <tissue evidence="18">Fresh tender leaves</tissue>
    </source>
</reference>
<evidence type="ECO:0000256" key="8">
    <source>
        <dbReference type="ARBA" id="ARBA00022490"/>
    </source>
</evidence>
<keyword evidence="19" id="KW-1185">Reference proteome</keyword>
<dbReference type="Gene3D" id="3.30.420.10">
    <property type="entry name" value="Ribonuclease H-like superfamily/Ribonuclease H"/>
    <property type="match status" value="1"/>
</dbReference>
<evidence type="ECO:0000256" key="1">
    <source>
        <dbReference type="ARBA" id="ARBA00001663"/>
    </source>
</evidence>
<keyword evidence="12" id="KW-0269">Exonuclease</keyword>
<keyword evidence="16" id="KW-0539">Nucleus</keyword>
<accession>A0ABD3LV01</accession>
<dbReference type="InterPro" id="IPR012337">
    <property type="entry name" value="RNaseH-like_sf"/>
</dbReference>
<evidence type="ECO:0000256" key="7">
    <source>
        <dbReference type="ARBA" id="ARBA00012161"/>
    </source>
</evidence>
<evidence type="ECO:0000256" key="16">
    <source>
        <dbReference type="ARBA" id="ARBA00023242"/>
    </source>
</evidence>
<dbReference type="GO" id="GO:0046872">
    <property type="term" value="F:metal ion binding"/>
    <property type="evidence" value="ECO:0007669"/>
    <property type="project" value="UniProtKB-KW"/>
</dbReference>
<proteinExistence type="inferred from homology"/>
<dbReference type="InterPro" id="IPR039637">
    <property type="entry name" value="CNOT7/CNOT8/Pop2"/>
</dbReference>
<name>A0ABD3LV01_EUCGL</name>
<dbReference type="Pfam" id="PF04857">
    <property type="entry name" value="CAF1"/>
    <property type="match status" value="1"/>
</dbReference>
<keyword evidence="9" id="KW-0540">Nuclease</keyword>